<dbReference type="OrthoDB" id="1138938at2"/>
<dbReference type="Pfam" id="PF11396">
    <property type="entry name" value="PepSY_like"/>
    <property type="match status" value="1"/>
</dbReference>
<keyword evidence="3" id="KW-1185">Reference proteome</keyword>
<dbReference type="EMBL" id="CP028136">
    <property type="protein sequence ID" value="AVR46352.1"/>
    <property type="molecule type" value="Genomic_DNA"/>
</dbReference>
<gene>
    <name evidence="2" type="ORF">C7S20_14355</name>
</gene>
<name>A0A2R3Z7Z9_9FLAO</name>
<dbReference type="Proteomes" id="UP000241507">
    <property type="component" value="Chromosome"/>
</dbReference>
<dbReference type="InterPro" id="IPR021533">
    <property type="entry name" value="PepSY-like"/>
</dbReference>
<evidence type="ECO:0000259" key="1">
    <source>
        <dbReference type="Pfam" id="PF11396"/>
    </source>
</evidence>
<evidence type="ECO:0000313" key="2">
    <source>
        <dbReference type="EMBL" id="AVR46352.1"/>
    </source>
</evidence>
<dbReference type="KEGG" id="grs:C7S20_14355"/>
<dbReference type="SUPFAM" id="SSF160574">
    <property type="entry name" value="BT0923-like"/>
    <property type="match status" value="1"/>
</dbReference>
<proteinExistence type="predicted"/>
<organism evidence="2 3">
    <name type="scientific">Christiangramia fulva</name>
    <dbReference type="NCBI Taxonomy" id="2126553"/>
    <lineage>
        <taxon>Bacteria</taxon>
        <taxon>Pseudomonadati</taxon>
        <taxon>Bacteroidota</taxon>
        <taxon>Flavobacteriia</taxon>
        <taxon>Flavobacteriales</taxon>
        <taxon>Flavobacteriaceae</taxon>
        <taxon>Christiangramia</taxon>
    </lineage>
</organism>
<dbReference type="Gene3D" id="3.10.450.360">
    <property type="match status" value="1"/>
</dbReference>
<feature type="domain" description="Putative beta-lactamase-inhibitor-like PepSY-like" evidence="1">
    <location>
        <begin position="68"/>
        <end position="154"/>
    </location>
</feature>
<sequence length="160" mass="18524">MKKFYLIMLGILLIGLSGCKEKTTLQAKKVVKNTESGLPLLVAQAFEEKYPDQKATSWKKDDLGYWEVIYEKDGKKYHADFTIEGAWIDTENSIKKEELPDAVKKTIEEKYPDLELVRIGHVVSSRHESDFYDVEFRKEEKEMDVEIKEDGTVITVKEKS</sequence>
<dbReference type="AlphaFoldDB" id="A0A2R3Z7Z9"/>
<dbReference type="PROSITE" id="PS51257">
    <property type="entry name" value="PROKAR_LIPOPROTEIN"/>
    <property type="match status" value="1"/>
</dbReference>
<accession>A0A2R3Z7Z9</accession>
<protein>
    <recommendedName>
        <fullName evidence="1">Putative beta-lactamase-inhibitor-like PepSY-like domain-containing protein</fullName>
    </recommendedName>
</protein>
<dbReference type="RefSeq" id="WP_107013126.1">
    <property type="nucleotide sequence ID" value="NZ_CP028136.1"/>
</dbReference>
<reference evidence="3" key="1">
    <citation type="submission" date="2018-03" db="EMBL/GenBank/DDBJ databases">
        <title>Gramella fulva sp. nov., isolated from a dry surface of tidal flat.</title>
        <authorList>
            <person name="Hwang S.H."/>
            <person name="Hwang W.M."/>
            <person name="Kang K."/>
            <person name="Ahn T.-Y."/>
        </authorList>
    </citation>
    <scope>NUCLEOTIDE SEQUENCE [LARGE SCALE GENOMIC DNA]</scope>
    <source>
        <strain evidence="3">SH35</strain>
    </source>
</reference>
<evidence type="ECO:0000313" key="3">
    <source>
        <dbReference type="Proteomes" id="UP000241507"/>
    </source>
</evidence>